<dbReference type="NCBIfam" id="TIGR02727">
    <property type="entry name" value="MTHFS_bact"/>
    <property type="match status" value="1"/>
</dbReference>
<evidence type="ECO:0000256" key="4">
    <source>
        <dbReference type="PIRSR" id="PIRSR006806-1"/>
    </source>
</evidence>
<protein>
    <recommendedName>
        <fullName evidence="5">5-formyltetrahydrofolate cyclo-ligase</fullName>
        <ecNumber evidence="5">6.3.3.2</ecNumber>
    </recommendedName>
</protein>
<dbReference type="RefSeq" id="WP_192766818.1">
    <property type="nucleotide sequence ID" value="NZ_JADBEB010000001.1"/>
</dbReference>
<keyword evidence="3 4" id="KW-0067">ATP-binding</keyword>
<dbReference type="GO" id="GO:0009396">
    <property type="term" value="P:folic acid-containing compound biosynthetic process"/>
    <property type="evidence" value="ECO:0007669"/>
    <property type="project" value="TreeGrafter"/>
</dbReference>
<comment type="catalytic activity">
    <reaction evidence="5">
        <text>(6S)-5-formyl-5,6,7,8-tetrahydrofolate + ATP = (6R)-5,10-methenyltetrahydrofolate + ADP + phosphate</text>
        <dbReference type="Rhea" id="RHEA:10488"/>
        <dbReference type="ChEBI" id="CHEBI:30616"/>
        <dbReference type="ChEBI" id="CHEBI:43474"/>
        <dbReference type="ChEBI" id="CHEBI:57455"/>
        <dbReference type="ChEBI" id="CHEBI:57457"/>
        <dbReference type="ChEBI" id="CHEBI:456216"/>
        <dbReference type="EC" id="6.3.3.2"/>
    </reaction>
</comment>
<dbReference type="GO" id="GO:0035999">
    <property type="term" value="P:tetrahydrofolate interconversion"/>
    <property type="evidence" value="ECO:0007669"/>
    <property type="project" value="TreeGrafter"/>
</dbReference>
<evidence type="ECO:0000256" key="2">
    <source>
        <dbReference type="ARBA" id="ARBA00022741"/>
    </source>
</evidence>
<feature type="binding site" evidence="4">
    <location>
        <begin position="145"/>
        <end position="153"/>
    </location>
    <ligand>
        <name>ATP</name>
        <dbReference type="ChEBI" id="CHEBI:30616"/>
    </ligand>
</feature>
<dbReference type="EMBL" id="JADBEB010000001">
    <property type="protein sequence ID" value="MBE1486872.1"/>
    <property type="molecule type" value="Genomic_DNA"/>
</dbReference>
<comment type="similarity">
    <text evidence="1 5">Belongs to the 5-formyltetrahydrofolate cyclo-ligase family.</text>
</comment>
<proteinExistence type="inferred from homology"/>
<dbReference type="PIRSF" id="PIRSF006806">
    <property type="entry name" value="FTHF_cligase"/>
    <property type="match status" value="1"/>
</dbReference>
<keyword evidence="5" id="KW-0460">Magnesium</keyword>
<evidence type="ECO:0000313" key="6">
    <source>
        <dbReference type="EMBL" id="MBE1486872.1"/>
    </source>
</evidence>
<dbReference type="InterPro" id="IPR037171">
    <property type="entry name" value="NagB/RpiA_transferase-like"/>
</dbReference>
<reference evidence="6" key="1">
    <citation type="submission" date="2020-10" db="EMBL/GenBank/DDBJ databases">
        <title>Sequencing the genomes of 1000 actinobacteria strains.</title>
        <authorList>
            <person name="Klenk H.-P."/>
        </authorList>
    </citation>
    <scope>NUCLEOTIDE SEQUENCE</scope>
    <source>
        <strain evidence="6">DSM 46832</strain>
    </source>
</reference>
<sequence length="204" mass="21454">MPDFPDEGIGPAKAALRVRMLARRRALSPQVRGVATERIRAELITLVRRVRPNRITGYVPVGSEPGGPDLPDALAGALGPGGQLLLPILRPDLDLDWAPYTGPDALVAAGRGLREPTAERLGPGAIGTAELVVVPAVAVDRTGLRLGRGGGSYDRALTRADEGALTVALLYDGELVDSVPRGLLDRPVRSVITPSSGLRRLISD</sequence>
<feature type="binding site" evidence="4">
    <location>
        <position position="59"/>
    </location>
    <ligand>
        <name>substrate</name>
    </ligand>
</feature>
<accession>A0A927QXL8</accession>
<dbReference type="Pfam" id="PF01812">
    <property type="entry name" value="5-FTHF_cyc-lig"/>
    <property type="match status" value="1"/>
</dbReference>
<keyword evidence="6" id="KW-0436">Ligase</keyword>
<keyword evidence="2 4" id="KW-0547">Nucleotide-binding</keyword>
<keyword evidence="7" id="KW-1185">Reference proteome</keyword>
<evidence type="ECO:0000256" key="5">
    <source>
        <dbReference type="RuleBase" id="RU361279"/>
    </source>
</evidence>
<evidence type="ECO:0000256" key="3">
    <source>
        <dbReference type="ARBA" id="ARBA00022840"/>
    </source>
</evidence>
<name>A0A927QXL8_9ACTN</name>
<comment type="cofactor">
    <cofactor evidence="5">
        <name>Mg(2+)</name>
        <dbReference type="ChEBI" id="CHEBI:18420"/>
    </cofactor>
</comment>
<keyword evidence="5" id="KW-0479">Metal-binding</keyword>
<dbReference type="EC" id="6.3.3.2" evidence="5"/>
<evidence type="ECO:0000313" key="7">
    <source>
        <dbReference type="Proteomes" id="UP000649753"/>
    </source>
</evidence>
<dbReference type="GO" id="GO:0046872">
    <property type="term" value="F:metal ion binding"/>
    <property type="evidence" value="ECO:0007669"/>
    <property type="project" value="UniProtKB-KW"/>
</dbReference>
<dbReference type="SUPFAM" id="SSF100950">
    <property type="entry name" value="NagB/RpiA/CoA transferase-like"/>
    <property type="match status" value="1"/>
</dbReference>
<dbReference type="GO" id="GO:0030272">
    <property type="term" value="F:5-formyltetrahydrofolate cyclo-ligase activity"/>
    <property type="evidence" value="ECO:0007669"/>
    <property type="project" value="UniProtKB-EC"/>
</dbReference>
<dbReference type="PANTHER" id="PTHR23407">
    <property type="entry name" value="ATPASE INHIBITOR/5-FORMYLTETRAHYDROFOLATE CYCLO-LIGASE"/>
    <property type="match status" value="1"/>
</dbReference>
<comment type="caution">
    <text evidence="6">The sequence shown here is derived from an EMBL/GenBank/DDBJ whole genome shotgun (WGS) entry which is preliminary data.</text>
</comment>
<feature type="binding site" evidence="4">
    <location>
        <begin position="13"/>
        <end position="17"/>
    </location>
    <ligand>
        <name>ATP</name>
        <dbReference type="ChEBI" id="CHEBI:30616"/>
    </ligand>
</feature>
<organism evidence="6 7">
    <name type="scientific">Plantactinospora soyae</name>
    <dbReference type="NCBI Taxonomy" id="1544732"/>
    <lineage>
        <taxon>Bacteria</taxon>
        <taxon>Bacillati</taxon>
        <taxon>Actinomycetota</taxon>
        <taxon>Actinomycetes</taxon>
        <taxon>Micromonosporales</taxon>
        <taxon>Micromonosporaceae</taxon>
        <taxon>Plantactinospora</taxon>
    </lineage>
</organism>
<evidence type="ECO:0000256" key="1">
    <source>
        <dbReference type="ARBA" id="ARBA00010638"/>
    </source>
</evidence>
<dbReference type="PANTHER" id="PTHR23407:SF1">
    <property type="entry name" value="5-FORMYLTETRAHYDROFOLATE CYCLO-LIGASE"/>
    <property type="match status" value="1"/>
</dbReference>
<dbReference type="InterPro" id="IPR002698">
    <property type="entry name" value="FTHF_cligase"/>
</dbReference>
<dbReference type="Proteomes" id="UP000649753">
    <property type="component" value="Unassembled WGS sequence"/>
</dbReference>
<gene>
    <name evidence="6" type="ORF">H4W31_002510</name>
</gene>
<dbReference type="InterPro" id="IPR024185">
    <property type="entry name" value="FTHF_cligase-like_sf"/>
</dbReference>
<dbReference type="GO" id="GO:0005524">
    <property type="term" value="F:ATP binding"/>
    <property type="evidence" value="ECO:0007669"/>
    <property type="project" value="UniProtKB-KW"/>
</dbReference>
<dbReference type="AlphaFoldDB" id="A0A927QXL8"/>
<dbReference type="Gene3D" id="3.40.50.10420">
    <property type="entry name" value="NagB/RpiA/CoA transferase-like"/>
    <property type="match status" value="1"/>
</dbReference>
<feature type="binding site" evidence="4">
    <location>
        <position position="64"/>
    </location>
    <ligand>
        <name>substrate</name>
    </ligand>
</feature>